<dbReference type="SMART" id="SM00563">
    <property type="entry name" value="PlsC"/>
    <property type="match status" value="1"/>
</dbReference>
<dbReference type="EMBL" id="JAAVXB010000007">
    <property type="protein sequence ID" value="NKF23318.1"/>
    <property type="molecule type" value="Genomic_DNA"/>
</dbReference>
<dbReference type="Pfam" id="PF01553">
    <property type="entry name" value="Acyltransferase"/>
    <property type="match status" value="1"/>
</dbReference>
<evidence type="ECO:0000259" key="5">
    <source>
        <dbReference type="SMART" id="SM00563"/>
    </source>
</evidence>
<evidence type="ECO:0000313" key="7">
    <source>
        <dbReference type="Proteomes" id="UP000653472"/>
    </source>
</evidence>
<evidence type="ECO:0000313" key="6">
    <source>
        <dbReference type="EMBL" id="NKF23318.1"/>
    </source>
</evidence>
<dbReference type="SUPFAM" id="SSF69593">
    <property type="entry name" value="Glycerol-3-phosphate (1)-acyltransferase"/>
    <property type="match status" value="1"/>
</dbReference>
<dbReference type="RefSeq" id="WP_168148638.1">
    <property type="nucleotide sequence ID" value="NZ_JAAVXB010000007.1"/>
</dbReference>
<dbReference type="InterPro" id="IPR002123">
    <property type="entry name" value="Plipid/glycerol_acylTrfase"/>
</dbReference>
<reference evidence="6" key="1">
    <citation type="submission" date="2020-03" db="EMBL/GenBank/DDBJ databases">
        <title>Solimonas marina sp. nov., isolated from deep seawater of the Pacific Ocean.</title>
        <authorList>
            <person name="Liu X."/>
            <person name="Lai Q."/>
            <person name="Sun F."/>
            <person name="Gai Y."/>
            <person name="Li G."/>
            <person name="Shao Z."/>
        </authorList>
    </citation>
    <scope>NUCLEOTIDE SEQUENCE</scope>
    <source>
        <strain evidence="6">C16B3</strain>
    </source>
</reference>
<feature type="domain" description="Phospholipid/glycerol acyltransferase" evidence="5">
    <location>
        <begin position="47"/>
        <end position="159"/>
    </location>
</feature>
<organism evidence="6 7">
    <name type="scientific">Solimonas marina</name>
    <dbReference type="NCBI Taxonomy" id="2714601"/>
    <lineage>
        <taxon>Bacteria</taxon>
        <taxon>Pseudomonadati</taxon>
        <taxon>Pseudomonadota</taxon>
        <taxon>Gammaproteobacteria</taxon>
        <taxon>Nevskiales</taxon>
        <taxon>Nevskiaceae</taxon>
        <taxon>Solimonas</taxon>
    </lineage>
</organism>
<dbReference type="PANTHER" id="PTHR10434">
    <property type="entry name" value="1-ACYL-SN-GLYCEROL-3-PHOSPHATE ACYLTRANSFERASE"/>
    <property type="match status" value="1"/>
</dbReference>
<accession>A0A970B6Y8</accession>
<evidence type="ECO:0000256" key="3">
    <source>
        <dbReference type="ARBA" id="ARBA00023315"/>
    </source>
</evidence>
<keyword evidence="2" id="KW-0808">Transferase</keyword>
<gene>
    <name evidence="6" type="ORF">G7Y82_13435</name>
</gene>
<dbReference type="AlphaFoldDB" id="A0A970B6Y8"/>
<feature type="region of interest" description="Disordered" evidence="4">
    <location>
        <begin position="196"/>
        <end position="215"/>
    </location>
</feature>
<keyword evidence="3 6" id="KW-0012">Acyltransferase</keyword>
<protein>
    <submittedName>
        <fullName evidence="6">Glycerol acyltransferase</fullName>
    </submittedName>
</protein>
<comment type="caution">
    <text evidence="6">The sequence shown here is derived from an EMBL/GenBank/DDBJ whole genome shotgun (WGS) entry which is preliminary data.</text>
</comment>
<dbReference type="GO" id="GO:0006654">
    <property type="term" value="P:phosphatidic acid biosynthetic process"/>
    <property type="evidence" value="ECO:0007669"/>
    <property type="project" value="TreeGrafter"/>
</dbReference>
<name>A0A970B6Y8_9GAMM</name>
<keyword evidence="7" id="KW-1185">Reference proteome</keyword>
<proteinExistence type="predicted"/>
<evidence type="ECO:0000256" key="1">
    <source>
        <dbReference type="ARBA" id="ARBA00005189"/>
    </source>
</evidence>
<dbReference type="CDD" id="cd07988">
    <property type="entry name" value="LPLAT_ABO13168-like"/>
    <property type="match status" value="1"/>
</dbReference>
<dbReference type="PANTHER" id="PTHR10434:SF9">
    <property type="entry name" value="PHOSPHOLIPID_GLYCEROL ACYLTRANSFERASE DOMAIN-CONTAINING PROTEIN"/>
    <property type="match status" value="1"/>
</dbReference>
<sequence>MDREDRIAIGAHVPRRQRPLLRRLGRAVLRSFGWRLQVTVPDVPKLVVIAAPHTSNWDFVFGMAAVLALDLDVHWLGKHTLFRGIWGRPLRALGGIAVDRQAAGGVVRQSSDAFVAHEQLIIALAPEGTRSRVARWKRGFYHIATAADVPVLVAYIDYRTRTVGANLLVWPTGDWDRDMRPVFAFYDGVTPKRPADFATEPPLPAPSRATATARR</sequence>
<evidence type="ECO:0000256" key="2">
    <source>
        <dbReference type="ARBA" id="ARBA00022679"/>
    </source>
</evidence>
<feature type="compositionally biased region" description="Low complexity" evidence="4">
    <location>
        <begin position="206"/>
        <end position="215"/>
    </location>
</feature>
<comment type="pathway">
    <text evidence="1">Lipid metabolism.</text>
</comment>
<dbReference type="Proteomes" id="UP000653472">
    <property type="component" value="Unassembled WGS sequence"/>
</dbReference>
<dbReference type="GO" id="GO:0003841">
    <property type="term" value="F:1-acylglycerol-3-phosphate O-acyltransferase activity"/>
    <property type="evidence" value="ECO:0007669"/>
    <property type="project" value="TreeGrafter"/>
</dbReference>
<evidence type="ECO:0000256" key="4">
    <source>
        <dbReference type="SAM" id="MobiDB-lite"/>
    </source>
</evidence>